<evidence type="ECO:0000256" key="1">
    <source>
        <dbReference type="ARBA" id="ARBA00001933"/>
    </source>
</evidence>
<dbReference type="InterPro" id="IPR007863">
    <property type="entry name" value="Peptidase_M16_C"/>
</dbReference>
<dbReference type="PANTHER" id="PTHR11468">
    <property type="entry name" value="GLYCOGEN PHOSPHORYLASE"/>
    <property type="match status" value="1"/>
</dbReference>
<dbReference type="Proteomes" id="UP000186817">
    <property type="component" value="Unassembled WGS sequence"/>
</dbReference>
<dbReference type="InterPro" id="IPR011765">
    <property type="entry name" value="Pept_M16_N"/>
</dbReference>
<dbReference type="GO" id="GO:0030170">
    <property type="term" value="F:pyridoxal phosphate binding"/>
    <property type="evidence" value="ECO:0007669"/>
    <property type="project" value="TreeGrafter"/>
</dbReference>
<dbReference type="GO" id="GO:0005737">
    <property type="term" value="C:cytoplasm"/>
    <property type="evidence" value="ECO:0007669"/>
    <property type="project" value="TreeGrafter"/>
</dbReference>
<dbReference type="Gene3D" id="3.30.830.10">
    <property type="entry name" value="Metalloenzyme, LuxS/M16 peptidase-like"/>
    <property type="match status" value="3"/>
</dbReference>
<feature type="domain" description="Peptidase M16 C-terminal" evidence="10">
    <location>
        <begin position="1650"/>
        <end position="1828"/>
    </location>
</feature>
<evidence type="ECO:0000313" key="11">
    <source>
        <dbReference type="EMBL" id="OLQ09010.1"/>
    </source>
</evidence>
<keyword evidence="4 7" id="KW-0808">Transferase</keyword>
<feature type="domain" description="Peptidase M16 N-terminal" evidence="9">
    <location>
        <begin position="1476"/>
        <end position="1609"/>
    </location>
</feature>
<evidence type="ECO:0000259" key="10">
    <source>
        <dbReference type="Pfam" id="PF05193"/>
    </source>
</evidence>
<dbReference type="EMBL" id="LSRX01000105">
    <property type="protein sequence ID" value="OLQ09010.1"/>
    <property type="molecule type" value="Genomic_DNA"/>
</dbReference>
<gene>
    <name evidence="11" type="primary">glpV</name>
    <name evidence="11" type="ORF">AK812_SmicGene7445</name>
</gene>
<dbReference type="Pfam" id="PF00675">
    <property type="entry name" value="Peptidase_M16"/>
    <property type="match status" value="1"/>
</dbReference>
<evidence type="ECO:0000256" key="7">
    <source>
        <dbReference type="RuleBase" id="RU000587"/>
    </source>
</evidence>
<comment type="cofactor">
    <cofactor evidence="1 7">
        <name>pyridoxal 5'-phosphate</name>
        <dbReference type="ChEBI" id="CHEBI:597326"/>
    </cofactor>
</comment>
<keyword evidence="3 7" id="KW-0328">Glycosyltransferase</keyword>
<organism evidence="11 12">
    <name type="scientific">Symbiodinium microadriaticum</name>
    <name type="common">Dinoflagellate</name>
    <name type="synonym">Zooxanthella microadriatica</name>
    <dbReference type="NCBI Taxonomy" id="2951"/>
    <lineage>
        <taxon>Eukaryota</taxon>
        <taxon>Sar</taxon>
        <taxon>Alveolata</taxon>
        <taxon>Dinophyceae</taxon>
        <taxon>Suessiales</taxon>
        <taxon>Symbiodiniaceae</taxon>
        <taxon>Symbiodinium</taxon>
    </lineage>
</organism>
<comment type="similarity">
    <text evidence="2 7">Belongs to the glycogen phosphorylase family.</text>
</comment>
<evidence type="ECO:0000256" key="2">
    <source>
        <dbReference type="ARBA" id="ARBA00006047"/>
    </source>
</evidence>
<reference evidence="11 12" key="1">
    <citation type="submission" date="2016-02" db="EMBL/GenBank/DDBJ databases">
        <title>Genome analysis of coral dinoflagellate symbionts highlights evolutionary adaptations to a symbiotic lifestyle.</title>
        <authorList>
            <person name="Aranda M."/>
            <person name="Li Y."/>
            <person name="Liew Y.J."/>
            <person name="Baumgarten S."/>
            <person name="Simakov O."/>
            <person name="Wilson M."/>
            <person name="Piel J."/>
            <person name="Ashoor H."/>
            <person name="Bougouffa S."/>
            <person name="Bajic V.B."/>
            <person name="Ryu T."/>
            <person name="Ravasi T."/>
            <person name="Bayer T."/>
            <person name="Micklem G."/>
            <person name="Kim H."/>
            <person name="Bhak J."/>
            <person name="Lajeunesse T.C."/>
            <person name="Voolstra C.R."/>
        </authorList>
    </citation>
    <scope>NUCLEOTIDE SEQUENCE [LARGE SCALE GENOMIC DNA]</scope>
    <source>
        <strain evidence="11 12">CCMP2467</strain>
    </source>
</reference>
<keyword evidence="5 7" id="KW-0663">Pyridoxal phosphate</keyword>
<accession>A0A1Q9ENK9</accession>
<dbReference type="FunFam" id="3.40.50.2000:FF:000153">
    <property type="entry name" value="Alpha-1,4 glucan phosphorylase"/>
    <property type="match status" value="1"/>
</dbReference>
<comment type="caution">
    <text evidence="11">The sequence shown here is derived from an EMBL/GenBank/DDBJ whole genome shotgun (WGS) entry which is preliminary data.</text>
</comment>
<dbReference type="Pfam" id="PF05193">
    <property type="entry name" value="Peptidase_M16_C"/>
    <property type="match status" value="1"/>
</dbReference>
<keyword evidence="12" id="KW-1185">Reference proteome</keyword>
<evidence type="ECO:0000256" key="5">
    <source>
        <dbReference type="ARBA" id="ARBA00022898"/>
    </source>
</evidence>
<dbReference type="CDD" id="cd04300">
    <property type="entry name" value="GT35_Glycogen_Phosphorylase"/>
    <property type="match status" value="1"/>
</dbReference>
<dbReference type="GO" id="GO:0005980">
    <property type="term" value="P:glycogen catabolic process"/>
    <property type="evidence" value="ECO:0007669"/>
    <property type="project" value="TreeGrafter"/>
</dbReference>
<dbReference type="GO" id="GO:0008184">
    <property type="term" value="F:glycogen phosphorylase activity"/>
    <property type="evidence" value="ECO:0007669"/>
    <property type="project" value="InterPro"/>
</dbReference>
<dbReference type="OrthoDB" id="952271at2759"/>
<evidence type="ECO:0000313" key="12">
    <source>
        <dbReference type="Proteomes" id="UP000186817"/>
    </source>
</evidence>
<protein>
    <recommendedName>
        <fullName evidence="7">Alpha-1,4 glucan phosphorylase</fullName>
        <ecNumber evidence="7">2.4.1.1</ecNumber>
    </recommendedName>
</protein>
<dbReference type="InterPro" id="IPR000811">
    <property type="entry name" value="Glyco_trans_35"/>
</dbReference>
<dbReference type="SUPFAM" id="SSF63411">
    <property type="entry name" value="LuxS/MPP-like metallohydrolase"/>
    <property type="match status" value="2"/>
</dbReference>
<keyword evidence="6 7" id="KW-0119">Carbohydrate metabolism</keyword>
<evidence type="ECO:0000256" key="8">
    <source>
        <dbReference type="SAM" id="MobiDB-lite"/>
    </source>
</evidence>
<feature type="region of interest" description="Disordered" evidence="8">
    <location>
        <begin position="1080"/>
        <end position="1104"/>
    </location>
</feature>
<comment type="function">
    <text evidence="7">Allosteric enzyme that catalyzes the rate-limiting step in glycogen catabolism, the phosphorolytic cleavage of glycogen to produce glucose-1-phosphate, and plays a central role in maintaining cellular and organismal glucose homeostasis.</text>
</comment>
<evidence type="ECO:0000259" key="9">
    <source>
        <dbReference type="Pfam" id="PF00675"/>
    </source>
</evidence>
<evidence type="ECO:0000256" key="3">
    <source>
        <dbReference type="ARBA" id="ARBA00022676"/>
    </source>
</evidence>
<comment type="catalytic activity">
    <reaction evidence="7">
        <text>[(1-&gt;4)-alpha-D-glucosyl](n) + phosphate = [(1-&gt;4)-alpha-D-glucosyl](n-1) + alpha-D-glucose 1-phosphate</text>
        <dbReference type="Rhea" id="RHEA:41732"/>
        <dbReference type="Rhea" id="RHEA-COMP:9584"/>
        <dbReference type="Rhea" id="RHEA-COMP:9586"/>
        <dbReference type="ChEBI" id="CHEBI:15444"/>
        <dbReference type="ChEBI" id="CHEBI:43474"/>
        <dbReference type="ChEBI" id="CHEBI:58601"/>
        <dbReference type="EC" id="2.4.1.1"/>
    </reaction>
</comment>
<feature type="compositionally biased region" description="Basic and acidic residues" evidence="8">
    <location>
        <begin position="1080"/>
        <end position="1101"/>
    </location>
</feature>
<dbReference type="InterPro" id="IPR011249">
    <property type="entry name" value="Metalloenz_LuxS/M16"/>
</dbReference>
<dbReference type="Pfam" id="PF00343">
    <property type="entry name" value="Phosphorylase"/>
    <property type="match status" value="3"/>
</dbReference>
<dbReference type="SUPFAM" id="SSF53756">
    <property type="entry name" value="UDP-Glycosyltransferase/glycogen phosphorylase"/>
    <property type="match status" value="1"/>
</dbReference>
<dbReference type="EC" id="2.4.1.1" evidence="7"/>
<proteinExistence type="inferred from homology"/>
<evidence type="ECO:0000256" key="6">
    <source>
        <dbReference type="ARBA" id="ARBA00023277"/>
    </source>
</evidence>
<dbReference type="Gene3D" id="3.40.50.2000">
    <property type="entry name" value="Glycogen Phosphorylase B"/>
    <property type="match status" value="4"/>
</dbReference>
<dbReference type="GO" id="GO:0046872">
    <property type="term" value="F:metal ion binding"/>
    <property type="evidence" value="ECO:0007669"/>
    <property type="project" value="InterPro"/>
</dbReference>
<name>A0A1Q9ENK9_SYMMI</name>
<evidence type="ECO:0000256" key="4">
    <source>
        <dbReference type="ARBA" id="ARBA00022679"/>
    </source>
</evidence>
<dbReference type="PANTHER" id="PTHR11468:SF3">
    <property type="entry name" value="GLYCOGEN PHOSPHORYLASE, LIVER FORM"/>
    <property type="match status" value="1"/>
</dbReference>
<sequence>MDHYGLQVFKDAMVRVPFDEGQCEAAYFPAQLCARAITAPGLPTNLAMTTTGVWSADKAGFEMKRKSSFSLLDTTAHRPAPHVEGQEDGGRMEKLQQLMAYYEPNDPESIQKSFARHLEYSLACTRFNFTMQDAYRAAGLVLRDRLLESLNDTNTYYREQDVKRGYYLSAEYLIGRHMQNAIANLDLEQPFKDAFEDLGMKLEELFSEEADPALGNGGLGRLAACFLDSMATLSLPCWGYGIRYSYGMFKQGIKDGRQIEEPDFWIGDGCPFEIPRPDVTYPVRFYGRVEEVYENGRSVSRWVGGEIVQAMAYDNPIPGFDTYNTNNLRLWRACPSEEFDLDAFSSAQFQDAITQRRKAEDLSAVLYPNDATYAGRELRLRQQYFFVSASLQVDVQQLDWDRAWELTRKCLNYTNHTVMPEALEKWPVEMMERMLPRHLQIIYHINGIWIQKLLQRWGDGPIIAALSIVEEGDIKKIRMGHLAIIGSNKINGVAALHTEIIKKETFPEFYKWCCDNGEHDKIVNMTNGVTPRRWIHCANPALSEIFTKYLGSQEWLTDMTKLKGMLDYKDDSKLHDEPTTYSHFIFRVGSCFKILLRWMAMKSGCKAKLVDWLKSTMDLDIDQDALIDIQIKRIHEYKRQLMNILLLDSTVTYGLDDVVLFVDDAELTLICERAAAQKRVVLIGGKAASAYVNAKIIIKLINNVAKVQVELEGEGEETVINNDPETQQYLKCAFVPNYCVSAAQVMIPASDISEHISTAGTEASGTSNMLRRTSAQFVMNGGLIVGTMDGANIEIREECGHDTMFIFGCQENEVAGIAARAQEGHYPIDGRLQAVFDEIRSGKFAGQAVRNSGWCSMRKSSSQAEPEAQGEFESLINRMCNTRAAGSFAFAHLLAHLCTPARIAGTWDGDRYLVIHDFPSFIDAQARVDETYKNRHQWCKLSIQAAASMAQFSTDRTMREYSKVIWEIEPARRPVNEEMAARKQAVGKDKETIAKEAAENAAAKEAAAKEAAQTAAVKEAAAKEAAKEAATKDALAKEAAKEAAAKDAAAKKAAKDASEKEVAAKEAARDAAAKDAAAKKAQKDATIKREAADKEASKADAKAAPGRGQTVAVLDVRGSSRQILGETDDGQIVNEWAPLGSMLSWSLLAVIACQVASAAEAFWNSSLLHRDLAARKRSGALPWADLGAAPSFPAGFRQLIEMCCERLPGNRPSFGQLQKYLQRLRETDGESILPASTMACPLNEDPSKPWVPTSPLLRVFDRDSVLPAELSDLQAKTTVWRMSRDQVYSLPLFSDTACDALLEDLILFHRYEPFLRALVEEVASPLFGQLQVNIGGDWLGGGLKFFEDDSEEPSLTLPQAKGQAFLHRGKIRHQRVWMWLLVFAPVCVLSLSVPPTGPKQAELRTTWSTAPEITRRLWSSFATLGLGLGTVTSKTEAAESALPVRSETVEVPGANEFSPWNKPRDYRACMLANGLRVLLVSDMETSKVEAAFTAGFGQFDDPETSGVAHLTEHLLLSSPGPNGAEPLETWLEEPARDGDSNGFTAFDNALFTVSSNMNEWRSALSRFAHCFRPATPDDARFQASAVQREVLRVDDELNGRPSAAVRNLQLLRRRAVSGHPLRRFGPGSLKTLLPRGQVRQDLAELGTVCQAFFERHVCAETSTLAVVAAVPLDELEEAVAFAFQDVQTKVKSFNRIAVPDPLPEPSGGALIPPCFVVDVSANPAVSITWSIPFTDASASTASFRASKPQVVLSHLIAHQGPGSLSAWLREKGWVPANLGPKVSAQTVFITESGFALWEIKVRLSPRGLTQWHQVVAAVFGLLAALRQSRKKGGGRDVLSEAADEVSALADVAWRFPPRPPLARELALDMRSAPRPAAYVCASRRIFSATEWGPSAGAWRNMDQTEKAARFTSPLAREASSDEAGRMLDRLLPQLGRMTLFSTTPQAITPMQDPDLGLDYGELRVSNADQEKWILASSTPPDWWQMPAKNLYLSKAEKIERSSLLAPGKAVMGKPNKKVNGVYWSDSCRPTQIRMPASQVTQATPKFVWDVPGCIYVSGQFNELVVPLGEEPLVTLTLWLPAARVAEASLQQRAAGRVWLKSLQCELESPFYGAALAGCRWEVAFFTTGSELSDSGMRLCFQGYCDNIVTFVPDAVRAIVGHVAPSSENFESLRTLAIAEVPARGAEMSKLVACLKSLQISDIRDEVEALWTSVSRSFGSSQGLVAGALEKEQASELVRDAIELLPLHIGGPSNPPLNSSEPLPPAVLTRRPSWQGPVAQSLCLASGLPELLDVCGRTWR</sequence>